<accession>K6C8X7</accession>
<feature type="transmembrane region" description="Helical" evidence="7">
    <location>
        <begin position="207"/>
        <end position="235"/>
    </location>
</feature>
<dbReference type="PANTHER" id="PTHR30520">
    <property type="entry name" value="FORMATE TRANSPORTER-RELATED"/>
    <property type="match status" value="1"/>
</dbReference>
<evidence type="ECO:0000256" key="3">
    <source>
        <dbReference type="ARBA" id="ARBA00022692"/>
    </source>
</evidence>
<dbReference type="FunFam" id="1.20.1080.10:FF:000011">
    <property type="entry name" value="Formate family transporter"/>
    <property type="match status" value="1"/>
</dbReference>
<dbReference type="GO" id="GO:0015499">
    <property type="term" value="F:formate transmembrane transporter activity"/>
    <property type="evidence" value="ECO:0007669"/>
    <property type="project" value="TreeGrafter"/>
</dbReference>
<evidence type="ECO:0000256" key="5">
    <source>
        <dbReference type="ARBA" id="ARBA00023136"/>
    </source>
</evidence>
<dbReference type="Proteomes" id="UP000006316">
    <property type="component" value="Unassembled WGS sequence"/>
</dbReference>
<keyword evidence="4 7" id="KW-1133">Transmembrane helix</keyword>
<comment type="subcellular location">
    <subcellularLocation>
        <location evidence="1">Membrane</location>
        <topology evidence="1">Multi-pass membrane protein</topology>
    </subcellularLocation>
</comment>
<organism evidence="8 9">
    <name type="scientific">Neobacillus bataviensis LMG 21833</name>
    <dbReference type="NCBI Taxonomy" id="1117379"/>
    <lineage>
        <taxon>Bacteria</taxon>
        <taxon>Bacillati</taxon>
        <taxon>Bacillota</taxon>
        <taxon>Bacilli</taxon>
        <taxon>Bacillales</taxon>
        <taxon>Bacillaceae</taxon>
        <taxon>Neobacillus</taxon>
    </lineage>
</organism>
<dbReference type="STRING" id="1117379.BABA_12510"/>
<evidence type="ECO:0000313" key="8">
    <source>
        <dbReference type="EMBL" id="EKN67555.1"/>
    </source>
</evidence>
<protein>
    <submittedName>
        <fullName evidence="8">Formate/nitrite transporter</fullName>
    </submittedName>
</protein>
<dbReference type="AlphaFoldDB" id="K6C8X7"/>
<evidence type="ECO:0000256" key="6">
    <source>
        <dbReference type="ARBA" id="ARBA00049660"/>
    </source>
</evidence>
<evidence type="ECO:0000256" key="4">
    <source>
        <dbReference type="ARBA" id="ARBA00022989"/>
    </source>
</evidence>
<gene>
    <name evidence="8" type="ORF">BABA_12510</name>
</gene>
<evidence type="ECO:0000256" key="1">
    <source>
        <dbReference type="ARBA" id="ARBA00004141"/>
    </source>
</evidence>
<dbReference type="eggNOG" id="COG2116">
    <property type="taxonomic scope" value="Bacteria"/>
</dbReference>
<feature type="transmembrane region" description="Helical" evidence="7">
    <location>
        <begin position="81"/>
        <end position="102"/>
    </location>
</feature>
<name>K6C8X7_9BACI</name>
<reference evidence="8 9" key="1">
    <citation type="journal article" date="2012" name="Front. Microbiol.">
        <title>Redundancy and modularity in membrane-associated dissimilatory nitrate reduction in Bacillus.</title>
        <authorList>
            <person name="Heylen K."/>
            <person name="Keltjens J."/>
        </authorList>
    </citation>
    <scope>NUCLEOTIDE SEQUENCE [LARGE SCALE GENOMIC DNA]</scope>
    <source>
        <strain evidence="9">LMG 21833T</strain>
    </source>
</reference>
<evidence type="ECO:0000256" key="2">
    <source>
        <dbReference type="ARBA" id="ARBA00022448"/>
    </source>
</evidence>
<comment type="caution">
    <text evidence="8">The sequence shown here is derived from an EMBL/GenBank/DDBJ whole genome shotgun (WGS) entry which is preliminary data.</text>
</comment>
<dbReference type="Pfam" id="PF01226">
    <property type="entry name" value="Form_Nir_trans"/>
    <property type="match status" value="1"/>
</dbReference>
<dbReference type="PATRIC" id="fig|1117379.3.peg.2600"/>
<keyword evidence="2" id="KW-0813">Transport</keyword>
<sequence length="290" mass="31771">MLNTSQISEKSFVKGAHHMGYSIPAKILEITVENGVKKTKYSLMQTMILGFEAGAFIALGYLLFIRVTATLSPNLEGLSSLIGAAVFPIGLILTLLAGGELLTGNMMAVPLARMENRINTGQVLFNWFLVSVSNFLGAIFVAYFFGHLLGLTEMTPYLAKTISIAEHKLEASFLQAFISGIGCNWLVAAAVWLSYGADDMFGKIAGIWFPTMTFVAIGFQHVVANMFVIPAAIFAGHFTWIEYLHNFIPVFLGNAIGGTIFIGMAYWYAFNKNKSPYTETNIKETMEKVG</sequence>
<dbReference type="InterPro" id="IPR023271">
    <property type="entry name" value="Aquaporin-like"/>
</dbReference>
<keyword evidence="3 7" id="KW-0812">Transmembrane</keyword>
<dbReference type="Gene3D" id="1.20.1080.10">
    <property type="entry name" value="Glycerol uptake facilitator protein"/>
    <property type="match status" value="1"/>
</dbReference>
<evidence type="ECO:0000256" key="7">
    <source>
        <dbReference type="SAM" id="Phobius"/>
    </source>
</evidence>
<dbReference type="NCBIfam" id="TIGR00790">
    <property type="entry name" value="fnt"/>
    <property type="match status" value="1"/>
</dbReference>
<feature type="transmembrane region" description="Helical" evidence="7">
    <location>
        <begin position="173"/>
        <end position="195"/>
    </location>
</feature>
<dbReference type="PANTHER" id="PTHR30520:SF6">
    <property type="entry name" value="FORMATE_NITRATE FAMILY TRANSPORTER (EUROFUNG)"/>
    <property type="match status" value="1"/>
</dbReference>
<feature type="transmembrane region" description="Helical" evidence="7">
    <location>
        <begin position="47"/>
        <end position="69"/>
    </location>
</feature>
<dbReference type="EMBL" id="AJLS01000074">
    <property type="protein sequence ID" value="EKN67555.1"/>
    <property type="molecule type" value="Genomic_DNA"/>
</dbReference>
<keyword evidence="9" id="KW-1185">Reference proteome</keyword>
<dbReference type="InterPro" id="IPR000292">
    <property type="entry name" value="For/NO2_transpt"/>
</dbReference>
<evidence type="ECO:0000313" key="9">
    <source>
        <dbReference type="Proteomes" id="UP000006316"/>
    </source>
</evidence>
<feature type="transmembrane region" description="Helical" evidence="7">
    <location>
        <begin position="123"/>
        <end position="145"/>
    </location>
</feature>
<proteinExistence type="inferred from homology"/>
<feature type="transmembrane region" description="Helical" evidence="7">
    <location>
        <begin position="247"/>
        <end position="269"/>
    </location>
</feature>
<comment type="similarity">
    <text evidence="6">Belongs to the FNT transporter (TC 1.A.16) family.</text>
</comment>
<keyword evidence="5 7" id="KW-0472">Membrane</keyword>
<dbReference type="GO" id="GO:0005886">
    <property type="term" value="C:plasma membrane"/>
    <property type="evidence" value="ECO:0007669"/>
    <property type="project" value="TreeGrafter"/>
</dbReference>